<protein>
    <submittedName>
        <fullName evidence="2">Uncharacterized protein</fullName>
    </submittedName>
</protein>
<feature type="non-terminal residue" evidence="2">
    <location>
        <position position="201"/>
    </location>
</feature>
<comment type="caution">
    <text evidence="2">The sequence shown here is derived from an EMBL/GenBank/DDBJ whole genome shotgun (WGS) entry which is preliminary data.</text>
</comment>
<evidence type="ECO:0000256" key="1">
    <source>
        <dbReference type="SAM" id="MobiDB-lite"/>
    </source>
</evidence>
<reference evidence="2 3" key="1">
    <citation type="submission" date="2023-11" db="EMBL/GenBank/DDBJ databases">
        <title>Halocaridina rubra genome assembly.</title>
        <authorList>
            <person name="Smith C."/>
        </authorList>
    </citation>
    <scope>NUCLEOTIDE SEQUENCE [LARGE SCALE GENOMIC DNA]</scope>
    <source>
        <strain evidence="2">EP-1</strain>
        <tissue evidence="2">Whole</tissue>
    </source>
</reference>
<accession>A0AAN8XC22</accession>
<proteinExistence type="predicted"/>
<keyword evidence="3" id="KW-1185">Reference proteome</keyword>
<sequence length="201" mass="22702">MTEVVLKPESETVTSREEKRERLEVKGEIEYSPSCLCGEKNSSRQLVTRGGMVTNFTTTGGQRWSNITTTGGSAIRIRRLENMRRDSHIRRIQCEEKKIRMANAEIQHLPIQKMSDEAKHRRILELEEHVRRLQTPAEAAPSRRNLVNADRETDASNIDEQPAAPSPVVTQGTQQDKPPPRALVVKAPRVKNSPLYLDGAN</sequence>
<gene>
    <name evidence="2" type="ORF">SK128_002426</name>
</gene>
<name>A0AAN8XC22_HALRR</name>
<feature type="region of interest" description="Disordered" evidence="1">
    <location>
        <begin position="151"/>
        <end position="201"/>
    </location>
</feature>
<organism evidence="2 3">
    <name type="scientific">Halocaridina rubra</name>
    <name type="common">Hawaiian red shrimp</name>
    <dbReference type="NCBI Taxonomy" id="373956"/>
    <lineage>
        <taxon>Eukaryota</taxon>
        <taxon>Metazoa</taxon>
        <taxon>Ecdysozoa</taxon>
        <taxon>Arthropoda</taxon>
        <taxon>Crustacea</taxon>
        <taxon>Multicrustacea</taxon>
        <taxon>Malacostraca</taxon>
        <taxon>Eumalacostraca</taxon>
        <taxon>Eucarida</taxon>
        <taxon>Decapoda</taxon>
        <taxon>Pleocyemata</taxon>
        <taxon>Caridea</taxon>
        <taxon>Atyoidea</taxon>
        <taxon>Atyidae</taxon>
        <taxon>Halocaridina</taxon>
    </lineage>
</organism>
<evidence type="ECO:0000313" key="3">
    <source>
        <dbReference type="Proteomes" id="UP001381693"/>
    </source>
</evidence>
<dbReference type="EMBL" id="JAXCGZ010010158">
    <property type="protein sequence ID" value="KAK7075769.1"/>
    <property type="molecule type" value="Genomic_DNA"/>
</dbReference>
<evidence type="ECO:0000313" key="2">
    <source>
        <dbReference type="EMBL" id="KAK7075769.1"/>
    </source>
</evidence>
<dbReference type="AlphaFoldDB" id="A0AAN8XC22"/>
<dbReference type="Proteomes" id="UP001381693">
    <property type="component" value="Unassembled WGS sequence"/>
</dbReference>
<feature type="region of interest" description="Disordered" evidence="1">
    <location>
        <begin position="1"/>
        <end position="21"/>
    </location>
</feature>